<feature type="region of interest" description="Disordered" evidence="1">
    <location>
        <begin position="194"/>
        <end position="238"/>
    </location>
</feature>
<proteinExistence type="predicted"/>
<organism evidence="2 3">
    <name type="scientific">Paraburkholderia fungorum</name>
    <dbReference type="NCBI Taxonomy" id="134537"/>
    <lineage>
        <taxon>Bacteria</taxon>
        <taxon>Pseudomonadati</taxon>
        <taxon>Pseudomonadota</taxon>
        <taxon>Betaproteobacteria</taxon>
        <taxon>Burkholderiales</taxon>
        <taxon>Burkholderiaceae</taxon>
        <taxon>Paraburkholderia</taxon>
    </lineage>
</organism>
<dbReference type="AlphaFoldDB" id="A0A3R7HEV5"/>
<comment type="caution">
    <text evidence="2">The sequence shown here is derived from an EMBL/GenBank/DDBJ whole genome shotgun (WGS) entry which is preliminary data.</text>
</comment>
<dbReference type="EMBL" id="MCAS01000031">
    <property type="protein sequence ID" value="RKF39087.1"/>
    <property type="molecule type" value="Genomic_DNA"/>
</dbReference>
<sequence>MDIKKGDGTHDGEILGEKIDHVLEQLPIFKNAESITRAIAGQKKPDGTPEVPQITDLVQGGRETLPTGEAPGAPATGAPSTAKPGEPATASTTKPAEQPPASTAKPGEQHASASSSNFDAVPQQYAGKPSGNLEADPNSPGVFRDEKGQAYIQAADKDWPVNYDKDNGTWRVYNPADASKPQQPVQLDQQGNWQTHDNVGLKGGNPGDTAAGGSNANNRERLNTETQNSPTGNQPGSYTNSVNAVNGLLQRLGINLSDQSAETIINNVHHVDAGELSHAGASAREAWTFARDVADPHLPMKDRYAAAFGMVLNGIVSPAYHAEFDLENYHFGKNQTQDLRQAMQRFIQNDPHS</sequence>
<evidence type="ECO:0000256" key="1">
    <source>
        <dbReference type="SAM" id="MobiDB-lite"/>
    </source>
</evidence>
<feature type="region of interest" description="Disordered" evidence="1">
    <location>
        <begin position="40"/>
        <end position="144"/>
    </location>
</feature>
<accession>A0A3R7HEV5</accession>
<evidence type="ECO:0000313" key="3">
    <source>
        <dbReference type="Proteomes" id="UP000283709"/>
    </source>
</evidence>
<name>A0A3R7HEV5_9BURK</name>
<evidence type="ECO:0000313" key="2">
    <source>
        <dbReference type="EMBL" id="RKF39087.1"/>
    </source>
</evidence>
<reference evidence="2 3" key="1">
    <citation type="submission" date="2016-07" db="EMBL/GenBank/DDBJ databases">
        <title>Genome analysis of Burkholderia fungorum ES3-20.</title>
        <authorList>
            <person name="Xu D."/>
            <person name="Yao R."/>
            <person name="Zheng S."/>
        </authorList>
    </citation>
    <scope>NUCLEOTIDE SEQUENCE [LARGE SCALE GENOMIC DNA]</scope>
    <source>
        <strain evidence="2 3">ES3-20</strain>
    </source>
</reference>
<feature type="compositionally biased region" description="Low complexity" evidence="1">
    <location>
        <begin position="64"/>
        <end position="85"/>
    </location>
</feature>
<protein>
    <submittedName>
        <fullName evidence="2">Uncharacterized protein</fullName>
    </submittedName>
</protein>
<gene>
    <name evidence="2" type="ORF">BCY88_33555</name>
</gene>
<feature type="compositionally biased region" description="Polar residues" evidence="1">
    <location>
        <begin position="224"/>
        <end position="238"/>
    </location>
</feature>
<dbReference type="Proteomes" id="UP000283709">
    <property type="component" value="Unassembled WGS sequence"/>
</dbReference>